<dbReference type="InterPro" id="IPR003587">
    <property type="entry name" value="Hint_dom_N"/>
</dbReference>
<dbReference type="InterPro" id="IPR036844">
    <property type="entry name" value="Hint_dom_sf"/>
</dbReference>
<gene>
    <name evidence="4" type="ORF">LEP1GSC047_4294</name>
</gene>
<dbReference type="PROSITE" id="PS50818">
    <property type="entry name" value="INTEIN_C_TER"/>
    <property type="match status" value="1"/>
</dbReference>
<dbReference type="InterPro" id="IPR030885">
    <property type="entry name" value="Lepto_longest"/>
</dbReference>
<comment type="caution">
    <text evidence="4">The sequence shown here is derived from an EMBL/GenBank/DDBJ whole genome shotgun (WGS) entry which is preliminary data.</text>
</comment>
<sequence length="2768" mass="303657">MQISSSVSQVHTQDGFQSVQDYKSYLYDALQSQASGLLTQWQVDAERSIQLERNHFIDTYYQGNAAQVATLKDQFDSEFHSFISGNSPSLSGVFAGNGNLFTNTQMSLRQLEQQWYSQFNSNIQNGLYNYQEALQALNNDYAKLLSRINSTEAQYQAYLQQIRSYEDSVKDQIKQTMDGYQQFLNSTDLFWNTASALYDSKANGGAGGYVGAPSCASGNICVDYLYDVTLSQFVSSCNHGDVCITLRYDTTTQNYSSPSCPSGGDCSSNPTKNISIHTSLNGDGKAFQAVINSIETAITQGLHSYGIFDSTTGQLLSYPQSCLNEGAVCNQGQYDLSASKFLNSTVCPSGHVCYNAVVDRSNPSSLTGLYYANTCPAGDVNCVACPSSGGIQDSCQIQSFEASLMYAATTMSQFLAHEQGVINTELSYILSGTGSGGTQGIDLGGFNPFDHGMRPSHSPNTLYITTQDFLEGQYDLTKRTGLVGLAWEIVSYIQGGITEKEFANWIMNAASAGSSSVCPGTAPGSGSPTIDRDVYNSNDFDPGCLGAALRGLAPGVIVDAVSRIQGQTDLIAFNDRNYIGNSYMILEGGPNNWNQDPAYCHDGLGCFFNPFGNVPAIGGANQWFQSNPTIIRWGENNFYNYTEDQAGVYKEGVGLVNTVMKEDSIGIVLNYTTVDTNAHANAMTWQALSTQLQSFSFNWNQNILPAISNWTSQTSTYETQYLNWQKTEAALIAEAQSDYSNTLRELQKSETAWLVHMNDLQTKATSDFTSANNKLRDSKLQADADLVAKELFSTLLSRNGETGLSVSRNPSGFDLSASHSNLFGSLFSSLNGIDPQTGLPSFSILQGISTAFSNASAGLGNLSLLSSTNNALLNSRSNYMQQLADSLRSERTFTQNGESNLLKDHGNLSTKVVGDTTYLVNNQGYFVHCDTNGSCTSCGTDANACDGGKATDISTFLKNVCGEKLDSCNQYTKLKYSNVAYDSKTGEISLDESIYDGKATSTGNDQDASTYRFGSYTQHLTIRPPVFLLGQGANSFGNIFDSNHEHGEDKIMSSFVGRSFENMNNFFQNSHYTNTILASVNALDSRNNYNTQAAWNSASGQAHTANLIADYLETLYLGGGMKDFIKKETHNLVQGFIATTLANIFHLTPEGASFLAGAYMDHEAAQVAERHLGILKPIDNFFKTVIPTDALVHLGIGVTHADDLRAIKQWKDDKYAAYGQIVAESMRAQNLPPDQIALVTQVVTEYFKMRDAKMELGMRGGMFSLSRLEGTLKAVNASIGGAIAELEGALFKNFSHDLKAMGMISARDEQNFDKNLRYAINDTKMVYEKNAIKAWQADVVAIAKDAVQLYGKQQGMDPTYVNQVADMVGNMVYREQARSELKRLHLTEDIITAALGGGVSYSYLDRSLFKGGLTKLTMQLGRGILTSQADIGRALGLFTKSETKDFYKQTKDWSDSVTGDALEAKSRQGNLDKHWWKEQERGLFFDLIGKTVDPNGDPAEQHLIGQLLQRVFDERQAKKQARQEREHQAIEAVEIAASIAITVLTEGAASQTLMQTLATIGDDIKNFFTFSGEMASVIRGGAVVADVAAQTYMGNKDGGTNGAVAGFVNGLLSTFTLYNKLPVSGFVSWTPHENANILYGTGERKGGWGGGAIFAAPTGSDLPINGGLTFTPGSGLDLNLNYNFKGGYIGLDYNFASGNYTANGGMDVYKNGTNGHHVGLSLSASKDGSASVGGYYNYGKDNTPPNLRGYGGTLTYSNDGKFNLGAQVLGGTAASIAYNSNTHRFEKVQGNTNWQNEMLLAKVQENANHNFEKSLPKVADAAGQVLSSNNIISEAERISLMSNPEGQQKILELYSQNKEGLINSVDGERVRGDMREIAEKNNLKLEFVNDSPTSELGKTLARIGGDIKMMFGIADSGLMAVDGDGKWKVKTCFTAGTPLNLKGGTVPIETARIGDIALSWNEVTGKFEYKPITQLYVHEVPQLYNLELDGEEQFQVTWNHPIRVRKKGAEEEIGTPENTDWVIVEKLGVGDHVLKSDGTWATLTDIYYHNVKPTKVYNLEVEDNHTYVVGSEVAFVVHNYANGTEYELTKGARVNEENQKMVADLEDSVSNKGFLDKLFGRNTEVTPEVQNNLKELKTLLSQRNQFAEDIGAAQSLAAARRSEKFVELLKTEEKAKQTVADLKRLQEDNQLRLQDKTLLPEEIKGVKALDKYIKEKLGFATRELTSAEKAVKTSLATLTQEAQKKFQTGKALSLFEMRSGLDTKLKNIKTDLSQLQTRKASLEMAIRLNPKDEALRTKLTEVNQEIQKSNSIVGGRYLELIKDNVSRENRTSTKANYEKAAKLAAIDNQIREKIKATLAIVPKGSNGEFTGKLSYLNTPDPEAVNVKAHDKNENYFDKEHANRIRTFGSEGMPNLTQIKLAMSHELEKGIPLGRGHKAIMSETQFKEAIARVTEKPEIPKLELDFFGNPTKESVAARGEALLKYADTMVAGQGPGKGMEVQSSVIIEMIRQMGPEKFGPNPELVKRASKIIGETQTKIQELTSKYENGEINKGIYESEKTKLNQIRDWNSDVIALRDANLVKEFVFQKDKSGKLIQSRELALKMSSAICRVLANHTQATFSEKTNLSFGEYMINKMQNGDVKMSGGAPVFDVGRLRGFEEKLSKSFDSSGMALQNNFPDLSFKDGKIVGVTNPISMDTWNKFTESLPEGAVIQVWGNSDEIMGPNHFWILYKKDGAIWDYNNNGGRDKHGKAEKFKPKKYPVYGVYHN</sequence>
<name>V6HLC5_9LEPT</name>
<feature type="domain" description="Hint" evidence="3">
    <location>
        <begin position="1930"/>
        <end position="2037"/>
    </location>
</feature>
<dbReference type="PROSITE" id="PS50817">
    <property type="entry name" value="INTEIN_N_TER"/>
    <property type="match status" value="1"/>
</dbReference>
<reference evidence="4 5" key="1">
    <citation type="submission" date="2013-05" db="EMBL/GenBank/DDBJ databases">
        <authorList>
            <person name="Harkins D.M."/>
            <person name="Durkin A.S."/>
            <person name="Brinkac L.M."/>
            <person name="Haft D.H."/>
            <person name="Selengut J.D."/>
            <person name="Sanka R."/>
            <person name="DePew J."/>
            <person name="Purushe J."/>
            <person name="Hartskeerl R.A."/>
            <person name="Ahmed A."/>
            <person name="van der Linden H."/>
            <person name="Goris M.G.A."/>
            <person name="Vinetz J.M."/>
            <person name="Sutton G.G."/>
            <person name="Nierman W.C."/>
            <person name="Fouts D.E."/>
        </authorList>
    </citation>
    <scope>NUCLEOTIDE SEQUENCE [LARGE SCALE GENOMIC DNA]</scope>
    <source>
        <strain evidence="4 5">10</strain>
    </source>
</reference>
<dbReference type="SMART" id="SM00305">
    <property type="entry name" value="HintC"/>
    <property type="match status" value="1"/>
</dbReference>
<evidence type="ECO:0000259" key="3">
    <source>
        <dbReference type="SMART" id="SM00306"/>
    </source>
</evidence>
<feature type="coiled-coil region" evidence="1">
    <location>
        <begin position="127"/>
        <end position="168"/>
    </location>
</feature>
<keyword evidence="1" id="KW-0175">Coiled coil</keyword>
<dbReference type="InterPro" id="IPR006141">
    <property type="entry name" value="Intein_N"/>
</dbReference>
<protein>
    <submittedName>
        <fullName evidence="4">Putative large structural protein</fullName>
    </submittedName>
</protein>
<dbReference type="CDD" id="cd00081">
    <property type="entry name" value="Hint"/>
    <property type="match status" value="1"/>
</dbReference>
<evidence type="ECO:0000259" key="2">
    <source>
        <dbReference type="SMART" id="SM00305"/>
    </source>
</evidence>
<dbReference type="Proteomes" id="UP000018719">
    <property type="component" value="Unassembled WGS sequence"/>
</dbReference>
<dbReference type="Pfam" id="PF07591">
    <property type="entry name" value="PT-HINT"/>
    <property type="match status" value="1"/>
</dbReference>
<dbReference type="EMBL" id="AHMM02000015">
    <property type="protein sequence ID" value="EQA37700.1"/>
    <property type="molecule type" value="Genomic_DNA"/>
</dbReference>
<dbReference type="InterPro" id="IPR003586">
    <property type="entry name" value="Hint_dom_C"/>
</dbReference>
<proteinExistence type="predicted"/>
<feature type="domain" description="Hint" evidence="2">
    <location>
        <begin position="2035"/>
        <end position="2085"/>
    </location>
</feature>
<dbReference type="SUPFAM" id="SSF51294">
    <property type="entry name" value="Hedgehog/intein (Hint) domain"/>
    <property type="match status" value="1"/>
</dbReference>
<evidence type="ECO:0000256" key="1">
    <source>
        <dbReference type="SAM" id="Coils"/>
    </source>
</evidence>
<dbReference type="NCBIfam" id="TIGR04388">
    <property type="entry name" value="Lepto_longest"/>
    <property type="match status" value="1"/>
</dbReference>
<dbReference type="STRING" id="1049790.LEP1GSC047_4294"/>
<dbReference type="SMART" id="SM00306">
    <property type="entry name" value="HintN"/>
    <property type="match status" value="1"/>
</dbReference>
<organism evidence="4 5">
    <name type="scientific">Leptospira inadai serovar Lyme str. 10</name>
    <dbReference type="NCBI Taxonomy" id="1049790"/>
    <lineage>
        <taxon>Bacteria</taxon>
        <taxon>Pseudomonadati</taxon>
        <taxon>Spirochaetota</taxon>
        <taxon>Spirochaetia</taxon>
        <taxon>Leptospirales</taxon>
        <taxon>Leptospiraceae</taxon>
        <taxon>Leptospira</taxon>
    </lineage>
</organism>
<dbReference type="NCBIfam" id="TIGR01443">
    <property type="entry name" value="intein_Cterm"/>
    <property type="match status" value="1"/>
</dbReference>
<evidence type="ECO:0000313" key="5">
    <source>
        <dbReference type="Proteomes" id="UP000018719"/>
    </source>
</evidence>
<dbReference type="Gene3D" id="2.170.16.10">
    <property type="entry name" value="Hedgehog/Intein (Hint) domain"/>
    <property type="match status" value="1"/>
</dbReference>
<evidence type="ECO:0000313" key="4">
    <source>
        <dbReference type="EMBL" id="EQA37700.1"/>
    </source>
</evidence>
<dbReference type="InterPro" id="IPR030934">
    <property type="entry name" value="Intein_C"/>
</dbReference>
<accession>V6HLC5</accession>
<dbReference type="GO" id="GO:0016539">
    <property type="term" value="P:intein-mediated protein splicing"/>
    <property type="evidence" value="ECO:0007669"/>
    <property type="project" value="InterPro"/>
</dbReference>